<gene>
    <name evidence="1" type="ORF">B0I00_2732</name>
</gene>
<dbReference type="EMBL" id="PHUF01000005">
    <property type="protein sequence ID" value="PKB14103.1"/>
    <property type="molecule type" value="Genomic_DNA"/>
</dbReference>
<dbReference type="OrthoDB" id="5109377at2"/>
<evidence type="ECO:0000313" key="1">
    <source>
        <dbReference type="EMBL" id="PKB14103.1"/>
    </source>
</evidence>
<dbReference type="RefSeq" id="WP_100867943.1">
    <property type="nucleotide sequence ID" value="NZ_PHUF01000005.1"/>
</dbReference>
<organism evidence="1 2">
    <name type="scientific">Novosphingobium kunmingense</name>
    <dbReference type="NCBI Taxonomy" id="1211806"/>
    <lineage>
        <taxon>Bacteria</taxon>
        <taxon>Pseudomonadati</taxon>
        <taxon>Pseudomonadota</taxon>
        <taxon>Alphaproteobacteria</taxon>
        <taxon>Sphingomonadales</taxon>
        <taxon>Sphingomonadaceae</taxon>
        <taxon>Novosphingobium</taxon>
    </lineage>
</organism>
<keyword evidence="2" id="KW-1185">Reference proteome</keyword>
<accession>A0A2N0H5A3</accession>
<evidence type="ECO:0000313" key="2">
    <source>
        <dbReference type="Proteomes" id="UP000232587"/>
    </source>
</evidence>
<proteinExistence type="predicted"/>
<name>A0A2N0H5A3_9SPHN</name>
<dbReference type="Proteomes" id="UP000232587">
    <property type="component" value="Unassembled WGS sequence"/>
</dbReference>
<sequence>MASVFSSVASDVSTLDDIAASTRELDGLILAAGFEDRAFRVLEAGEFRVGAQCIIIRFQNDVPGNNAVFERYFGLANLKFGHSNVHIVDLPHGAPSRLESSIGRTLAVLPRDARVFGVDLSGQPAYAICMTLKALRAHRSGERQIIYYTAAIQYHPTKEEYDAIGASDEIELLPRSMALEMSENLSLDAFSGYRSQNARSCLAILAGYEVHRSTGVVEAVNPSLLLLMYGNPGDDSLSWRLDLSKRLHRKFERGRRTASEVVSTLHVNETLEMLERYYDFLIDDYDMVVAPIGSKMHSLAAYLFWERYGEIRLTFPLPIGYDPEIRPEGAGVTYEVTLEPQRPLFLVPAS</sequence>
<protein>
    <submittedName>
        <fullName evidence="1">Uncharacterized protein</fullName>
    </submittedName>
</protein>
<dbReference type="AlphaFoldDB" id="A0A2N0H5A3"/>
<reference evidence="1 2" key="1">
    <citation type="submission" date="2017-11" db="EMBL/GenBank/DDBJ databases">
        <title>Genomic Encyclopedia of Type Strains, Phase III (KMG-III): the genomes of soil and plant-associated and newly described type strains.</title>
        <authorList>
            <person name="Whitman W."/>
        </authorList>
    </citation>
    <scope>NUCLEOTIDE SEQUENCE [LARGE SCALE GENOMIC DNA]</scope>
    <source>
        <strain evidence="1 2">CGMCC 1.12274</strain>
    </source>
</reference>
<comment type="caution">
    <text evidence="1">The sequence shown here is derived from an EMBL/GenBank/DDBJ whole genome shotgun (WGS) entry which is preliminary data.</text>
</comment>